<evidence type="ECO:0000256" key="5">
    <source>
        <dbReference type="ARBA" id="ARBA00022737"/>
    </source>
</evidence>
<dbReference type="GO" id="GO:0006120">
    <property type="term" value="P:mitochondrial electron transport, NADH to ubiquinone"/>
    <property type="evidence" value="ECO:0007669"/>
    <property type="project" value="InterPro"/>
</dbReference>
<dbReference type="AlphaFoldDB" id="A0AAN8K1L6"/>
<organism evidence="11 12">
    <name type="scientific">Patella caerulea</name>
    <name type="common">Rayed Mediterranean limpet</name>
    <dbReference type="NCBI Taxonomy" id="87958"/>
    <lineage>
        <taxon>Eukaryota</taxon>
        <taxon>Metazoa</taxon>
        <taxon>Spiralia</taxon>
        <taxon>Lophotrochozoa</taxon>
        <taxon>Mollusca</taxon>
        <taxon>Gastropoda</taxon>
        <taxon>Patellogastropoda</taxon>
        <taxon>Patelloidea</taxon>
        <taxon>Patellidae</taxon>
        <taxon>Patella</taxon>
    </lineage>
</organism>
<evidence type="ECO:0000256" key="8">
    <source>
        <dbReference type="ARBA" id="ARBA00023157"/>
    </source>
</evidence>
<keyword evidence="7 9" id="KW-0496">Mitochondrion</keyword>
<dbReference type="InterPro" id="IPR016680">
    <property type="entry name" value="NDUFA8"/>
</dbReference>
<sequence>MSYTNEDYLPSFEELTVPEIQLTSAVLQAGAHQYGKYCDDTNKEFMLCISETKDPRKCLSEGKEVTKCGFEFFGKVKRDCHEEFTKYWKCVDVSGTTMELKGCREFQSIFDNCIKEKLGQDRPPLGYFSKIRVHESKRPKPPPLPHPLPDALPEPPSLDKAPEPNMHPYNPQL</sequence>
<keyword evidence="5" id="KW-0677">Repeat</keyword>
<proteinExistence type="inferred from homology"/>
<dbReference type="PIRSF" id="PIRSF017016">
    <property type="entry name" value="NDUA8"/>
    <property type="match status" value="1"/>
</dbReference>
<keyword evidence="6 9" id="KW-0249">Electron transport</keyword>
<accession>A0AAN8K1L6</accession>
<keyword evidence="3 9" id="KW-0813">Transport</keyword>
<evidence type="ECO:0000256" key="7">
    <source>
        <dbReference type="ARBA" id="ARBA00023128"/>
    </source>
</evidence>
<dbReference type="PANTHER" id="PTHR13344:SF0">
    <property type="entry name" value="NADH DEHYDROGENASE [UBIQUINONE] 1 ALPHA SUBCOMPLEX SUBUNIT 8"/>
    <property type="match status" value="1"/>
</dbReference>
<evidence type="ECO:0000256" key="2">
    <source>
        <dbReference type="ARBA" id="ARBA00010705"/>
    </source>
</evidence>
<name>A0AAN8K1L6_PATCE</name>
<dbReference type="Proteomes" id="UP001347796">
    <property type="component" value="Unassembled WGS sequence"/>
</dbReference>
<feature type="compositionally biased region" description="Pro residues" evidence="10">
    <location>
        <begin position="141"/>
        <end position="156"/>
    </location>
</feature>
<evidence type="ECO:0000256" key="6">
    <source>
        <dbReference type="ARBA" id="ARBA00022982"/>
    </source>
</evidence>
<gene>
    <name evidence="11" type="ORF">SNE40_010741</name>
</gene>
<reference evidence="11 12" key="1">
    <citation type="submission" date="2024-01" db="EMBL/GenBank/DDBJ databases">
        <title>The genome of the rayed Mediterranean limpet Patella caerulea (Linnaeus, 1758).</title>
        <authorList>
            <person name="Anh-Thu Weber A."/>
            <person name="Halstead-Nussloch G."/>
        </authorList>
    </citation>
    <scope>NUCLEOTIDE SEQUENCE [LARGE SCALE GENOMIC DNA]</scope>
    <source>
        <strain evidence="11">AATW-2023a</strain>
        <tissue evidence="11">Whole specimen</tissue>
    </source>
</reference>
<evidence type="ECO:0000256" key="10">
    <source>
        <dbReference type="SAM" id="MobiDB-lite"/>
    </source>
</evidence>
<evidence type="ECO:0000256" key="4">
    <source>
        <dbReference type="ARBA" id="ARBA00022660"/>
    </source>
</evidence>
<dbReference type="GO" id="GO:0005743">
    <property type="term" value="C:mitochondrial inner membrane"/>
    <property type="evidence" value="ECO:0007669"/>
    <property type="project" value="UniProtKB-SubCell"/>
</dbReference>
<evidence type="ECO:0000313" key="12">
    <source>
        <dbReference type="Proteomes" id="UP001347796"/>
    </source>
</evidence>
<protein>
    <recommendedName>
        <fullName evidence="9">NADH dehydrogenase [ubiquinone] 1 alpha subcomplex subunit 8</fullName>
    </recommendedName>
</protein>
<comment type="function">
    <text evidence="1 9">Accessory subunit of the mitochondrial membrane respiratory chain NADH dehydrogenase (Complex I), that is believed not to be involved in catalysis. Complex I functions in the transfer of electrons from NADH to the respiratory chain. The immediate electron acceptor for the enzyme is believed to be ubiquinone.</text>
</comment>
<evidence type="ECO:0000256" key="9">
    <source>
        <dbReference type="PIRNR" id="PIRNR017016"/>
    </source>
</evidence>
<comment type="subcellular location">
    <subcellularLocation>
        <location evidence="9">Mitochondrion inner membrane</location>
    </subcellularLocation>
</comment>
<dbReference type="PROSITE" id="PS51808">
    <property type="entry name" value="CHCH"/>
    <property type="match status" value="1"/>
</dbReference>
<feature type="region of interest" description="Disordered" evidence="10">
    <location>
        <begin position="129"/>
        <end position="173"/>
    </location>
</feature>
<keyword evidence="4 9" id="KW-0679">Respiratory chain</keyword>
<keyword evidence="9" id="KW-0999">Mitochondrion inner membrane</keyword>
<dbReference type="EMBL" id="JAZGQO010000007">
    <property type="protein sequence ID" value="KAK6183218.1"/>
    <property type="molecule type" value="Genomic_DNA"/>
</dbReference>
<evidence type="ECO:0000256" key="3">
    <source>
        <dbReference type="ARBA" id="ARBA00022448"/>
    </source>
</evidence>
<keyword evidence="9" id="KW-0472">Membrane</keyword>
<evidence type="ECO:0000313" key="11">
    <source>
        <dbReference type="EMBL" id="KAK6183218.1"/>
    </source>
</evidence>
<keyword evidence="12" id="KW-1185">Reference proteome</keyword>
<dbReference type="PANTHER" id="PTHR13344">
    <property type="entry name" value="NADH-UBIQUINONE OXIDOREDUCTASE"/>
    <property type="match status" value="1"/>
</dbReference>
<evidence type="ECO:0000256" key="1">
    <source>
        <dbReference type="ARBA" id="ARBA00003195"/>
    </source>
</evidence>
<comment type="caution">
    <text evidence="11">The sequence shown here is derived from an EMBL/GenBank/DDBJ whole genome shotgun (WGS) entry which is preliminary data.</text>
</comment>
<keyword evidence="8" id="KW-1015">Disulfide bond</keyword>
<comment type="similarity">
    <text evidence="2 9">Belongs to the complex I NDUFA8 subunit family.</text>
</comment>